<keyword evidence="1" id="KW-0472">Membrane</keyword>
<gene>
    <name evidence="2" type="ORF">ACFPYL_03110</name>
</gene>
<dbReference type="SUPFAM" id="SSF82171">
    <property type="entry name" value="DPP6 N-terminal domain-like"/>
    <property type="match status" value="1"/>
</dbReference>
<sequence>MTLHDELERIATRAPVADVPDDTWPRARRARRRDLGLTVAGVAAVLALVAGAVAWLPDHLDPPVAATGSLGVPDQLYGVPERMSDRENDGSWMRDEVTDDPTVVGVGAAAWVTDQGLPVVVDAERGDYHLLDLRDFAGNNETFARGLGVPVVALSPDGTELAYGYAVFGPHAADAPIPSGVRVVDLTTGALREILVPGEEGTAIDRIEWSEDGRWLAFTGRPQDTWTAGTMGSRGPGVIGRVPPGSDTATVRSLAAADPGITINDLGSVGLDVGTFKVWSGKQVMEPDALLDAPLSQRLGTTADGLEVRLPDDAVVVRPAVGAERPVIDVPAEIAPSLSLATALMTADRPTVERPAPDWPWSDEHRAAVVGLYAGLGVVFLIALRRTRRRHRQRVAR</sequence>
<name>A0ABW1LFN4_9ACTN</name>
<proteinExistence type="predicted"/>
<keyword evidence="3" id="KW-1185">Reference proteome</keyword>
<accession>A0ABW1LFN4</accession>
<evidence type="ECO:0000313" key="2">
    <source>
        <dbReference type="EMBL" id="MFC6042042.1"/>
    </source>
</evidence>
<dbReference type="Proteomes" id="UP001596135">
    <property type="component" value="Unassembled WGS sequence"/>
</dbReference>
<keyword evidence="1" id="KW-1133">Transmembrane helix</keyword>
<keyword evidence="1" id="KW-0812">Transmembrane</keyword>
<dbReference type="Gene3D" id="2.120.10.30">
    <property type="entry name" value="TolB, C-terminal domain"/>
    <property type="match status" value="1"/>
</dbReference>
<evidence type="ECO:0008006" key="4">
    <source>
        <dbReference type="Google" id="ProtNLM"/>
    </source>
</evidence>
<organism evidence="2 3">
    <name type="scientific">Nocardioides hankookensis</name>
    <dbReference type="NCBI Taxonomy" id="443157"/>
    <lineage>
        <taxon>Bacteria</taxon>
        <taxon>Bacillati</taxon>
        <taxon>Actinomycetota</taxon>
        <taxon>Actinomycetes</taxon>
        <taxon>Propionibacteriales</taxon>
        <taxon>Nocardioidaceae</taxon>
        <taxon>Nocardioides</taxon>
    </lineage>
</organism>
<dbReference type="InterPro" id="IPR011042">
    <property type="entry name" value="6-blade_b-propeller_TolB-like"/>
</dbReference>
<feature type="transmembrane region" description="Helical" evidence="1">
    <location>
        <begin position="367"/>
        <end position="384"/>
    </location>
</feature>
<evidence type="ECO:0000313" key="3">
    <source>
        <dbReference type="Proteomes" id="UP001596135"/>
    </source>
</evidence>
<comment type="caution">
    <text evidence="2">The sequence shown here is derived from an EMBL/GenBank/DDBJ whole genome shotgun (WGS) entry which is preliminary data.</text>
</comment>
<reference evidence="3" key="1">
    <citation type="journal article" date="2019" name="Int. J. Syst. Evol. Microbiol.">
        <title>The Global Catalogue of Microorganisms (GCM) 10K type strain sequencing project: providing services to taxonomists for standard genome sequencing and annotation.</title>
        <authorList>
            <consortium name="The Broad Institute Genomics Platform"/>
            <consortium name="The Broad Institute Genome Sequencing Center for Infectious Disease"/>
            <person name="Wu L."/>
            <person name="Ma J."/>
        </authorList>
    </citation>
    <scope>NUCLEOTIDE SEQUENCE [LARGE SCALE GENOMIC DNA]</scope>
    <source>
        <strain evidence="3">CCUG 54522</strain>
    </source>
</reference>
<dbReference type="EMBL" id="JBHSRJ010000002">
    <property type="protein sequence ID" value="MFC6042042.1"/>
    <property type="molecule type" value="Genomic_DNA"/>
</dbReference>
<evidence type="ECO:0000256" key="1">
    <source>
        <dbReference type="SAM" id="Phobius"/>
    </source>
</evidence>
<feature type="transmembrane region" description="Helical" evidence="1">
    <location>
        <begin position="35"/>
        <end position="56"/>
    </location>
</feature>
<protein>
    <recommendedName>
        <fullName evidence="4">WD40 repeat domain-containing protein</fullName>
    </recommendedName>
</protein>
<dbReference type="RefSeq" id="WP_379150231.1">
    <property type="nucleotide sequence ID" value="NZ_JBHSRJ010000002.1"/>
</dbReference>